<feature type="region of interest" description="Disordered" evidence="1">
    <location>
        <begin position="1"/>
        <end position="281"/>
    </location>
</feature>
<feature type="compositionally biased region" description="Basic and acidic residues" evidence="1">
    <location>
        <begin position="241"/>
        <end position="250"/>
    </location>
</feature>
<gene>
    <name evidence="2" type="ORF">BGZ96_009290</name>
</gene>
<comment type="caution">
    <text evidence="2">The sequence shown here is derived from an EMBL/GenBank/DDBJ whole genome shotgun (WGS) entry which is preliminary data.</text>
</comment>
<accession>A0ABQ7JWQ5</accession>
<sequence length="402" mass="44899">MTTSPDSQISPQTPKQEGVEVDKSSLDNPKHLRGAIPSVPQALPATPESDHYGDEATESNSAEDADTESETDSEVQMQGQVQPQDQDRVELTISDRSKKPLVQEEDAAESNSAEDAETETETESEVQIQGQVQPHDQDQVVPSKQTISKRSKEPLVREEDKKPSSDPEVVIEQEQEQEISYGPLNANRPSDDDKVEHVKNDSLIPDGQHITQENNRNSDSVVNEEEVSDATLNDPTACRTQPKELIKKDSLASVNAEEEKEEEVEEEVEEEEEEEEEEESIYCGVIGSTTGRPCRYLASECRHHRDSQGRVLDFCEVIGSTTGRPCRNLASECRHHRDSQGRVLNFCEVIGRTTGRPCRNLASECRHHRDSQGRVRVPIYCDVIGRTTGRPCRNLASECPHH</sequence>
<dbReference type="EMBL" id="JAAAIM010000557">
    <property type="protein sequence ID" value="KAG0286638.1"/>
    <property type="molecule type" value="Genomic_DNA"/>
</dbReference>
<proteinExistence type="predicted"/>
<evidence type="ECO:0000313" key="2">
    <source>
        <dbReference type="EMBL" id="KAG0286638.1"/>
    </source>
</evidence>
<feature type="compositionally biased region" description="Acidic residues" evidence="1">
    <location>
        <begin position="55"/>
        <end position="73"/>
    </location>
</feature>
<feature type="compositionally biased region" description="Low complexity" evidence="1">
    <location>
        <begin position="125"/>
        <end position="142"/>
    </location>
</feature>
<feature type="compositionally biased region" description="Acidic residues" evidence="1">
    <location>
        <begin position="103"/>
        <end position="124"/>
    </location>
</feature>
<organism evidence="2 3">
    <name type="scientific">Linnemannia gamsii</name>
    <dbReference type="NCBI Taxonomy" id="64522"/>
    <lineage>
        <taxon>Eukaryota</taxon>
        <taxon>Fungi</taxon>
        <taxon>Fungi incertae sedis</taxon>
        <taxon>Mucoromycota</taxon>
        <taxon>Mortierellomycotina</taxon>
        <taxon>Mortierellomycetes</taxon>
        <taxon>Mortierellales</taxon>
        <taxon>Mortierellaceae</taxon>
        <taxon>Linnemannia</taxon>
    </lineage>
</organism>
<feature type="compositionally biased region" description="Basic and acidic residues" evidence="1">
    <location>
        <begin position="17"/>
        <end position="30"/>
    </location>
</feature>
<name>A0ABQ7JWQ5_9FUNG</name>
<feature type="compositionally biased region" description="Basic and acidic residues" evidence="1">
    <location>
        <begin position="150"/>
        <end position="165"/>
    </location>
</feature>
<feature type="compositionally biased region" description="Basic and acidic residues" evidence="1">
    <location>
        <begin position="85"/>
        <end position="102"/>
    </location>
</feature>
<feature type="compositionally biased region" description="Basic and acidic residues" evidence="1">
    <location>
        <begin position="189"/>
        <end position="200"/>
    </location>
</feature>
<feature type="compositionally biased region" description="Polar residues" evidence="1">
    <location>
        <begin position="209"/>
        <end position="221"/>
    </location>
</feature>
<reference evidence="2 3" key="1">
    <citation type="journal article" date="2020" name="Fungal Divers.">
        <title>Resolving the Mortierellaceae phylogeny through synthesis of multi-gene phylogenetics and phylogenomics.</title>
        <authorList>
            <person name="Vandepol N."/>
            <person name="Liber J."/>
            <person name="Desiro A."/>
            <person name="Na H."/>
            <person name="Kennedy M."/>
            <person name="Barry K."/>
            <person name="Grigoriev I.V."/>
            <person name="Miller A.N."/>
            <person name="O'Donnell K."/>
            <person name="Stajich J.E."/>
            <person name="Bonito G."/>
        </authorList>
    </citation>
    <scope>NUCLEOTIDE SEQUENCE [LARGE SCALE GENOMIC DNA]</scope>
    <source>
        <strain evidence="2 3">AD045</strain>
    </source>
</reference>
<evidence type="ECO:0000313" key="3">
    <source>
        <dbReference type="Proteomes" id="UP001194696"/>
    </source>
</evidence>
<feature type="compositionally biased region" description="Low complexity" evidence="1">
    <location>
        <begin position="74"/>
        <end position="84"/>
    </location>
</feature>
<keyword evidence="3" id="KW-1185">Reference proteome</keyword>
<evidence type="ECO:0000256" key="1">
    <source>
        <dbReference type="SAM" id="MobiDB-lite"/>
    </source>
</evidence>
<feature type="compositionally biased region" description="Acidic residues" evidence="1">
    <location>
        <begin position="256"/>
        <end position="280"/>
    </location>
</feature>
<dbReference type="Proteomes" id="UP001194696">
    <property type="component" value="Unassembled WGS sequence"/>
</dbReference>
<protein>
    <submittedName>
        <fullName evidence="2">Uncharacterized protein</fullName>
    </submittedName>
</protein>
<feature type="compositionally biased region" description="Polar residues" evidence="1">
    <location>
        <begin position="1"/>
        <end position="15"/>
    </location>
</feature>